<evidence type="ECO:0000313" key="2">
    <source>
        <dbReference type="Proteomes" id="UP000002497"/>
    </source>
</evidence>
<dbReference type="EMBL" id="GL636486">
    <property type="protein sequence ID" value="EFW22143.1"/>
    <property type="molecule type" value="Genomic_DNA"/>
</dbReference>
<evidence type="ECO:0000313" key="1">
    <source>
        <dbReference type="EMBL" id="EFW22143.1"/>
    </source>
</evidence>
<name>E9CTJ7_COCPS</name>
<dbReference type="VEuPathDB" id="FungiDB:CPSG_00041"/>
<keyword evidence="2" id="KW-1185">Reference proteome</keyword>
<sequence>MSSNSSCLGLTHTEEALGSMRSSFNKVRRYYELAHYHSDQTDYPWHCCGPEQGHHISRPAIICLRAIQAGEGVGFALSLHVFTSP</sequence>
<dbReference type="AlphaFoldDB" id="E9CTJ7"/>
<gene>
    <name evidence="1" type="ORF">CPSG_00041</name>
</gene>
<dbReference type="HOGENOM" id="CLU_2512457_0_0_1"/>
<organism evidence="2">
    <name type="scientific">Coccidioides posadasii (strain RMSCC 757 / Silveira)</name>
    <name type="common">Valley fever fungus</name>
    <dbReference type="NCBI Taxonomy" id="443226"/>
    <lineage>
        <taxon>Eukaryota</taxon>
        <taxon>Fungi</taxon>
        <taxon>Dikarya</taxon>
        <taxon>Ascomycota</taxon>
        <taxon>Pezizomycotina</taxon>
        <taxon>Eurotiomycetes</taxon>
        <taxon>Eurotiomycetidae</taxon>
        <taxon>Onygenales</taxon>
        <taxon>Onygenaceae</taxon>
        <taxon>Coccidioides</taxon>
    </lineage>
</organism>
<protein>
    <submittedName>
        <fullName evidence="1">Uncharacterized protein</fullName>
    </submittedName>
</protein>
<reference evidence="2" key="1">
    <citation type="journal article" date="2010" name="Genome Res.">
        <title>Population genomic sequencing of Coccidioides fungi reveals recent hybridization and transposon control.</title>
        <authorList>
            <person name="Neafsey D.E."/>
            <person name="Barker B.M."/>
            <person name="Sharpton T.J."/>
            <person name="Stajich J.E."/>
            <person name="Park D.J."/>
            <person name="Whiston E."/>
            <person name="Hung C.-Y."/>
            <person name="McMahan C."/>
            <person name="White J."/>
            <person name="Sykes S."/>
            <person name="Heiman D."/>
            <person name="Young S."/>
            <person name="Zeng Q."/>
            <person name="Abouelleil A."/>
            <person name="Aftuck L."/>
            <person name="Bessette D."/>
            <person name="Brown A."/>
            <person name="FitzGerald M."/>
            <person name="Lui A."/>
            <person name="Macdonald J.P."/>
            <person name="Priest M."/>
            <person name="Orbach M.J."/>
            <person name="Galgiani J.N."/>
            <person name="Kirkland T.N."/>
            <person name="Cole G.T."/>
            <person name="Birren B.W."/>
            <person name="Henn M.R."/>
            <person name="Taylor J.W."/>
            <person name="Rounsley S.D."/>
        </authorList>
    </citation>
    <scope>NUCLEOTIDE SEQUENCE [LARGE SCALE GENOMIC DNA]</scope>
    <source>
        <strain evidence="2">RMSCC 757 / Silveira</strain>
    </source>
</reference>
<proteinExistence type="predicted"/>
<reference evidence="2" key="2">
    <citation type="submission" date="2010-03" db="EMBL/GenBank/DDBJ databases">
        <title>The genome sequence of Coccidioides posadasii strain Silveira.</title>
        <authorList>
            <consortium name="The Broad Institute Genome Sequencing Center for Infectious Disease"/>
            <person name="Neafsey D."/>
            <person name="Orbach M."/>
            <person name="Henn M.R."/>
            <person name="Cole G.T."/>
            <person name="Galgiani J."/>
            <person name="Gardner M.J."/>
            <person name="Kirkland T.N."/>
            <person name="Taylor J.W."/>
            <person name="Young S.K."/>
            <person name="Zeng Q."/>
            <person name="Koehrsen M."/>
            <person name="Alvarado L."/>
            <person name="Berlin A."/>
            <person name="Borenstein D."/>
            <person name="Chapman S.B."/>
            <person name="Chen Z."/>
            <person name="Engels R."/>
            <person name="Freedman E."/>
            <person name="Gellesch M."/>
            <person name="Goldberg J."/>
            <person name="Griggs A."/>
            <person name="Gujja S."/>
            <person name="Heilman E."/>
            <person name="Heiman D."/>
            <person name="Howarth C."/>
            <person name="Jen D."/>
            <person name="Larson L."/>
            <person name="Mehta T."/>
            <person name="Neiman D."/>
            <person name="Park D."/>
            <person name="Pearson M."/>
            <person name="Richards J."/>
            <person name="Roberts A."/>
            <person name="Saif S."/>
            <person name="Shea T."/>
            <person name="Shenoy N."/>
            <person name="Sisk P."/>
            <person name="Stolte C."/>
            <person name="Sykes S."/>
            <person name="Walk T."/>
            <person name="White J."/>
            <person name="Yandava C."/>
            <person name="Haas B."/>
            <person name="Nusbaum C."/>
            <person name="Birren B."/>
        </authorList>
    </citation>
    <scope>NUCLEOTIDE SEQUENCE [LARGE SCALE GENOMIC DNA]</scope>
    <source>
        <strain evidence="2">RMSCC 757 / Silveira</strain>
    </source>
</reference>
<accession>E9CTJ7</accession>
<dbReference type="Proteomes" id="UP000002497">
    <property type="component" value="Unassembled WGS sequence"/>
</dbReference>